<reference evidence="2" key="1">
    <citation type="submission" date="2020-10" db="EMBL/GenBank/DDBJ databases">
        <title>Feather gene expression reveals the developmental basis of iridescence in African starlings.</title>
        <authorList>
            <person name="Rubenstein D.R."/>
        </authorList>
    </citation>
    <scope>NUCLEOTIDE SEQUENCE</scope>
    <source>
        <strain evidence="2">SS15</strain>
        <tissue evidence="2">Liver</tissue>
    </source>
</reference>
<comment type="caution">
    <text evidence="2">The sequence shown here is derived from an EMBL/GenBank/DDBJ whole genome shotgun (WGS) entry which is preliminary data.</text>
</comment>
<proteinExistence type="predicted"/>
<evidence type="ECO:0000313" key="2">
    <source>
        <dbReference type="EMBL" id="KAG0131410.1"/>
    </source>
</evidence>
<protein>
    <submittedName>
        <fullName evidence="2">Uncharacterized protein</fullName>
    </submittedName>
</protein>
<dbReference type="EMBL" id="JADDUC010000009">
    <property type="protein sequence ID" value="KAG0131410.1"/>
    <property type="molecule type" value="Genomic_DNA"/>
</dbReference>
<dbReference type="EMBL" id="JADDUC020000009">
    <property type="protein sequence ID" value="KAI1236629.1"/>
    <property type="molecule type" value="Genomic_DNA"/>
</dbReference>
<sequence length="160" mass="18193">MHGICFTKNENPELASEQLHSLIVPARKLNENHRLKEIQKEGGKTTDTLESSYVGKSTDSGWNRNFRDVENVDTKDILGSLLPNFKCFCKKNDAFLTACAGICRKANLTVLGSKHRQNLVFNTNNAYWLNNVPLKNRKREKSGKTMSESSRRKYRDIGDS</sequence>
<dbReference type="AlphaFoldDB" id="A0A835P0S1"/>
<reference evidence="3 4" key="2">
    <citation type="journal article" date="2021" name="J. Hered.">
        <title>Feather Gene Expression Elucidates the Developmental Basis of Plumage Iridescence in African Starlings.</title>
        <authorList>
            <person name="Rubenstein D.R."/>
            <person name="Corvelo A."/>
            <person name="MacManes M.D."/>
            <person name="Maia R."/>
            <person name="Narzisi G."/>
            <person name="Rousaki A."/>
            <person name="Vandenabeele P."/>
            <person name="Shawkey M.D."/>
            <person name="Solomon J."/>
        </authorList>
    </citation>
    <scope>NUCLEOTIDE SEQUENCE [LARGE SCALE GENOMIC DNA]</scope>
    <source>
        <strain evidence="3">SS15</strain>
    </source>
</reference>
<gene>
    <name evidence="3" type="ORF">IHE44_0014882</name>
    <name evidence="2" type="ORF">IHE44_013935</name>
</gene>
<accession>A0A835P0S1</accession>
<reference evidence="3" key="3">
    <citation type="submission" date="2022-01" db="EMBL/GenBank/DDBJ databases">
        <authorList>
            <person name="Rubenstein D.R."/>
        </authorList>
    </citation>
    <scope>NUCLEOTIDE SEQUENCE</scope>
    <source>
        <strain evidence="3">SS15</strain>
        <tissue evidence="3">Liver</tissue>
    </source>
</reference>
<evidence type="ECO:0000256" key="1">
    <source>
        <dbReference type="SAM" id="MobiDB-lite"/>
    </source>
</evidence>
<feature type="compositionally biased region" description="Basic and acidic residues" evidence="1">
    <location>
        <begin position="149"/>
        <end position="160"/>
    </location>
</feature>
<dbReference type="Proteomes" id="UP000618051">
    <property type="component" value="Unassembled WGS sequence"/>
</dbReference>
<evidence type="ECO:0000313" key="3">
    <source>
        <dbReference type="EMBL" id="KAI1236629.1"/>
    </source>
</evidence>
<keyword evidence="4" id="KW-1185">Reference proteome</keyword>
<feature type="region of interest" description="Disordered" evidence="1">
    <location>
        <begin position="138"/>
        <end position="160"/>
    </location>
</feature>
<organism evidence="2">
    <name type="scientific">Lamprotornis superbus</name>
    <dbReference type="NCBI Taxonomy" id="245042"/>
    <lineage>
        <taxon>Eukaryota</taxon>
        <taxon>Metazoa</taxon>
        <taxon>Chordata</taxon>
        <taxon>Craniata</taxon>
        <taxon>Vertebrata</taxon>
        <taxon>Euteleostomi</taxon>
        <taxon>Archelosauria</taxon>
        <taxon>Archosauria</taxon>
        <taxon>Dinosauria</taxon>
        <taxon>Saurischia</taxon>
        <taxon>Theropoda</taxon>
        <taxon>Coelurosauria</taxon>
        <taxon>Aves</taxon>
        <taxon>Neognathae</taxon>
        <taxon>Neoaves</taxon>
        <taxon>Telluraves</taxon>
        <taxon>Australaves</taxon>
        <taxon>Passeriformes</taxon>
        <taxon>Sturnidae</taxon>
        <taxon>Lamprotornis</taxon>
    </lineage>
</organism>
<name>A0A835P0S1_9PASS</name>
<evidence type="ECO:0000313" key="4">
    <source>
        <dbReference type="Proteomes" id="UP000618051"/>
    </source>
</evidence>